<protein>
    <submittedName>
        <fullName evidence="1">Uncharacterized protein</fullName>
    </submittedName>
</protein>
<evidence type="ECO:0000313" key="1">
    <source>
        <dbReference type="EMBL" id="KAL2340422.1"/>
    </source>
</evidence>
<dbReference type="AlphaFoldDB" id="A0ABD1MX58"/>
<keyword evidence="2" id="KW-1185">Reference proteome</keyword>
<dbReference type="Proteomes" id="UP001603857">
    <property type="component" value="Unassembled WGS sequence"/>
</dbReference>
<dbReference type="EMBL" id="JBGMDY010000003">
    <property type="protein sequence ID" value="KAL2340422.1"/>
    <property type="molecule type" value="Genomic_DNA"/>
</dbReference>
<name>A0ABD1MX58_9FABA</name>
<comment type="caution">
    <text evidence="1">The sequence shown here is derived from an EMBL/GenBank/DDBJ whole genome shotgun (WGS) entry which is preliminary data.</text>
</comment>
<accession>A0ABD1MX58</accession>
<gene>
    <name evidence="1" type="ORF">Fmac_008362</name>
</gene>
<proteinExistence type="predicted"/>
<sequence length="163" mass="18147">MASKSQQFSPTNDVIVIRGINEVARDTSPETRKLDVKLDAFVNLVTKLAVYQKSASVARVLASVLPKITTQITRNDVIVIKEVHDVATDTSAKTRKLETKLDALVNLVTQLTMNQKFAFIAIFFGIHFSIDHPKNVCPSLQQSGVNEHHEVYAANIYSKQPQQ</sequence>
<organism evidence="1 2">
    <name type="scientific">Flemingia macrophylla</name>
    <dbReference type="NCBI Taxonomy" id="520843"/>
    <lineage>
        <taxon>Eukaryota</taxon>
        <taxon>Viridiplantae</taxon>
        <taxon>Streptophyta</taxon>
        <taxon>Embryophyta</taxon>
        <taxon>Tracheophyta</taxon>
        <taxon>Spermatophyta</taxon>
        <taxon>Magnoliopsida</taxon>
        <taxon>eudicotyledons</taxon>
        <taxon>Gunneridae</taxon>
        <taxon>Pentapetalae</taxon>
        <taxon>rosids</taxon>
        <taxon>fabids</taxon>
        <taxon>Fabales</taxon>
        <taxon>Fabaceae</taxon>
        <taxon>Papilionoideae</taxon>
        <taxon>50 kb inversion clade</taxon>
        <taxon>NPAAA clade</taxon>
        <taxon>indigoferoid/millettioid clade</taxon>
        <taxon>Phaseoleae</taxon>
        <taxon>Flemingia</taxon>
    </lineage>
</organism>
<reference evidence="1 2" key="1">
    <citation type="submission" date="2024-08" db="EMBL/GenBank/DDBJ databases">
        <title>Insights into the chromosomal genome structure of Flemingia macrophylla.</title>
        <authorList>
            <person name="Ding Y."/>
            <person name="Zhao Y."/>
            <person name="Bi W."/>
            <person name="Wu M."/>
            <person name="Zhao G."/>
            <person name="Gong Y."/>
            <person name="Li W."/>
            <person name="Zhang P."/>
        </authorList>
    </citation>
    <scope>NUCLEOTIDE SEQUENCE [LARGE SCALE GENOMIC DNA]</scope>
    <source>
        <strain evidence="1">DYQJB</strain>
        <tissue evidence="1">Leaf</tissue>
    </source>
</reference>
<evidence type="ECO:0000313" key="2">
    <source>
        <dbReference type="Proteomes" id="UP001603857"/>
    </source>
</evidence>